<reference evidence="2" key="1">
    <citation type="submission" date="2022-07" db="EMBL/GenBank/DDBJ databases">
        <title>Phylogenomic reconstructions and comparative analyses of Kickxellomycotina fungi.</title>
        <authorList>
            <person name="Reynolds N.K."/>
            <person name="Stajich J.E."/>
            <person name="Barry K."/>
            <person name="Grigoriev I.V."/>
            <person name="Crous P."/>
            <person name="Smith M.E."/>
        </authorList>
    </citation>
    <scope>NUCLEOTIDE SEQUENCE</scope>
    <source>
        <strain evidence="2">CBS 109367</strain>
    </source>
</reference>
<organism evidence="2 3">
    <name type="scientific">Coemansia spiralis</name>
    <dbReference type="NCBI Taxonomy" id="417178"/>
    <lineage>
        <taxon>Eukaryota</taxon>
        <taxon>Fungi</taxon>
        <taxon>Fungi incertae sedis</taxon>
        <taxon>Zoopagomycota</taxon>
        <taxon>Kickxellomycotina</taxon>
        <taxon>Kickxellomycetes</taxon>
        <taxon>Kickxellales</taxon>
        <taxon>Kickxellaceae</taxon>
        <taxon>Coemansia</taxon>
    </lineage>
</organism>
<dbReference type="EMBL" id="JANBTX010000004">
    <property type="protein sequence ID" value="KAJ2691061.1"/>
    <property type="molecule type" value="Genomic_DNA"/>
</dbReference>
<protein>
    <recommendedName>
        <fullName evidence="1">AB hydrolase-1 domain-containing protein</fullName>
    </recommendedName>
</protein>
<dbReference type="InterPro" id="IPR000073">
    <property type="entry name" value="AB_hydrolase_1"/>
</dbReference>
<dbReference type="PANTHER" id="PTHR43433:SF5">
    <property type="entry name" value="AB HYDROLASE-1 DOMAIN-CONTAINING PROTEIN"/>
    <property type="match status" value="1"/>
</dbReference>
<evidence type="ECO:0000313" key="3">
    <source>
        <dbReference type="Proteomes" id="UP001151516"/>
    </source>
</evidence>
<proteinExistence type="predicted"/>
<dbReference type="AlphaFoldDB" id="A0A9W8GQ61"/>
<dbReference type="Pfam" id="PF00561">
    <property type="entry name" value="Abhydrolase_1"/>
    <property type="match status" value="1"/>
</dbReference>
<dbReference type="Gene3D" id="3.40.50.1820">
    <property type="entry name" value="alpha/beta hydrolase"/>
    <property type="match status" value="1"/>
</dbReference>
<evidence type="ECO:0000313" key="2">
    <source>
        <dbReference type="EMBL" id="KAJ2691061.1"/>
    </source>
</evidence>
<evidence type="ECO:0000259" key="1">
    <source>
        <dbReference type="Pfam" id="PF00561"/>
    </source>
</evidence>
<dbReference type="InterPro" id="IPR050471">
    <property type="entry name" value="AB_hydrolase"/>
</dbReference>
<dbReference type="InterPro" id="IPR029058">
    <property type="entry name" value="AB_hydrolase_fold"/>
</dbReference>
<sequence>MNLTSIDTTMPGEAGDSPIWEQLTKRGHVNISDGEGETATSLDIYYELYGTGTELVVFINGMGADRQMWEPNVSEFLKRKSYQCLVYDNRGTGFSGTGSGLTSFTSSVMATDLKRLMTAIGWKKANIIGASMGGMVALEFASMYTTMVKTLTLAVTNAGLTVPPMRGIMDTVTSNFTSDPVKRFESICGTIYTQEYLQSPAPESSGCKTMLEYCTKNAIRKSQYSRPMSLWTFVGQIGAVFRHYIAPARLELLGRMLPDKQILIITGDEDHLVRTSNSVYLADKLGREHVIFKVYEGAGHGLTAQESVKITRDIDDMITAVNTSK</sequence>
<accession>A0A9W8GQ61</accession>
<name>A0A9W8GQ61_9FUNG</name>
<dbReference type="PANTHER" id="PTHR43433">
    <property type="entry name" value="HYDROLASE, ALPHA/BETA FOLD FAMILY PROTEIN"/>
    <property type="match status" value="1"/>
</dbReference>
<dbReference type="OrthoDB" id="19657at2759"/>
<feature type="domain" description="AB hydrolase-1" evidence="1">
    <location>
        <begin position="55"/>
        <end position="301"/>
    </location>
</feature>
<gene>
    <name evidence="2" type="ORF">IWW39_000269</name>
</gene>
<dbReference type="SUPFAM" id="SSF53474">
    <property type="entry name" value="alpha/beta-Hydrolases"/>
    <property type="match status" value="1"/>
</dbReference>
<comment type="caution">
    <text evidence="2">The sequence shown here is derived from an EMBL/GenBank/DDBJ whole genome shotgun (WGS) entry which is preliminary data.</text>
</comment>
<keyword evidence="3" id="KW-1185">Reference proteome</keyword>
<dbReference type="Proteomes" id="UP001151516">
    <property type="component" value="Unassembled WGS sequence"/>
</dbReference>